<reference evidence="2" key="1">
    <citation type="journal article" date="2020" name="G3 (Bethesda)">
        <title>High-Quality Assemblies for Three Invasive Social Wasps from the &lt;i&gt;Vespula&lt;/i&gt; Genus.</title>
        <authorList>
            <person name="Harrop T.W.R."/>
            <person name="Guhlin J."/>
            <person name="McLaughlin G.M."/>
            <person name="Permina E."/>
            <person name="Stockwell P."/>
            <person name="Gilligan J."/>
            <person name="Le Lec M.F."/>
            <person name="Gruber M.A.M."/>
            <person name="Quinn O."/>
            <person name="Lovegrove M."/>
            <person name="Duncan E.J."/>
            <person name="Remnant E.J."/>
            <person name="Van Eeckhoven J."/>
            <person name="Graham B."/>
            <person name="Knapp R.A."/>
            <person name="Langford K.W."/>
            <person name="Kronenberg Z."/>
            <person name="Press M.O."/>
            <person name="Eacker S.M."/>
            <person name="Wilson-Rankin E.E."/>
            <person name="Purcell J."/>
            <person name="Lester P.J."/>
            <person name="Dearden P.K."/>
        </authorList>
    </citation>
    <scope>NUCLEOTIDE SEQUENCE</scope>
    <source>
        <strain evidence="2">Volc-1</strain>
    </source>
</reference>
<organism evidence="2 3">
    <name type="scientific">Vespula pensylvanica</name>
    <name type="common">Western yellow jacket</name>
    <name type="synonym">Wasp</name>
    <dbReference type="NCBI Taxonomy" id="30213"/>
    <lineage>
        <taxon>Eukaryota</taxon>
        <taxon>Metazoa</taxon>
        <taxon>Ecdysozoa</taxon>
        <taxon>Arthropoda</taxon>
        <taxon>Hexapoda</taxon>
        <taxon>Insecta</taxon>
        <taxon>Pterygota</taxon>
        <taxon>Neoptera</taxon>
        <taxon>Endopterygota</taxon>
        <taxon>Hymenoptera</taxon>
        <taxon>Apocrita</taxon>
        <taxon>Aculeata</taxon>
        <taxon>Vespoidea</taxon>
        <taxon>Vespidae</taxon>
        <taxon>Vespinae</taxon>
        <taxon>Vespula</taxon>
    </lineage>
</organism>
<dbReference type="Proteomes" id="UP000600918">
    <property type="component" value="Unassembled WGS sequence"/>
</dbReference>
<evidence type="ECO:0000256" key="1">
    <source>
        <dbReference type="SAM" id="MobiDB-lite"/>
    </source>
</evidence>
<dbReference type="AlphaFoldDB" id="A0A834PD60"/>
<feature type="region of interest" description="Disordered" evidence="1">
    <location>
        <begin position="52"/>
        <end position="109"/>
    </location>
</feature>
<evidence type="ECO:0000313" key="3">
    <source>
        <dbReference type="Proteomes" id="UP000600918"/>
    </source>
</evidence>
<gene>
    <name evidence="2" type="ORF">H0235_000092</name>
</gene>
<keyword evidence="3" id="KW-1185">Reference proteome</keyword>
<comment type="caution">
    <text evidence="2">The sequence shown here is derived from an EMBL/GenBank/DDBJ whole genome shotgun (WGS) entry which is preliminary data.</text>
</comment>
<protein>
    <submittedName>
        <fullName evidence="2">Uncharacterized protein</fullName>
    </submittedName>
</protein>
<name>A0A834PD60_VESPE</name>
<accession>A0A834PD60</accession>
<sequence length="109" mass="11849">MSGGSAYVNTNREEAERGVEAELTHIQEESIAFRNFAGEDLFIEDESNISLNVAKQPDESSEGGGTTTTPDIPEYAFSRATGASRDEQRATRIIRVPSSNDDTHALASR</sequence>
<dbReference type="EMBL" id="JACSDY010000001">
    <property type="protein sequence ID" value="KAF7437701.1"/>
    <property type="molecule type" value="Genomic_DNA"/>
</dbReference>
<evidence type="ECO:0000313" key="2">
    <source>
        <dbReference type="EMBL" id="KAF7437701.1"/>
    </source>
</evidence>
<proteinExistence type="predicted"/>